<name>A0A5C9AA13_9GAMM</name>
<dbReference type="GO" id="GO:0016740">
    <property type="term" value="F:transferase activity"/>
    <property type="evidence" value="ECO:0007669"/>
    <property type="project" value="UniProtKB-KW"/>
</dbReference>
<proteinExistence type="predicted"/>
<protein>
    <submittedName>
        <fullName evidence="1">Phosphotransferase</fullName>
    </submittedName>
</protein>
<evidence type="ECO:0000313" key="2">
    <source>
        <dbReference type="Proteomes" id="UP000321039"/>
    </source>
</evidence>
<dbReference type="InterPro" id="IPR004119">
    <property type="entry name" value="EcKL"/>
</dbReference>
<evidence type="ECO:0000313" key="1">
    <source>
        <dbReference type="EMBL" id="TXS96121.1"/>
    </source>
</evidence>
<reference evidence="1 2" key="1">
    <citation type="submission" date="2019-08" db="EMBL/GenBank/DDBJ databases">
        <title>Parahaliea maris sp. nov., isolated from the surface seawater.</title>
        <authorList>
            <person name="Liu Y."/>
        </authorList>
    </citation>
    <scope>NUCLEOTIDE SEQUENCE [LARGE SCALE GENOMIC DNA]</scope>
    <source>
        <strain evidence="1 2">HSLHS9</strain>
    </source>
</reference>
<comment type="caution">
    <text evidence="1">The sequence shown here is derived from an EMBL/GenBank/DDBJ whole genome shotgun (WGS) entry which is preliminary data.</text>
</comment>
<dbReference type="InterPro" id="IPR011009">
    <property type="entry name" value="Kinase-like_dom_sf"/>
</dbReference>
<dbReference type="Pfam" id="PF02958">
    <property type="entry name" value="EcKL"/>
    <property type="match status" value="1"/>
</dbReference>
<dbReference type="AlphaFoldDB" id="A0A5C9AA13"/>
<dbReference type="EMBL" id="VRZA01000001">
    <property type="protein sequence ID" value="TXS96121.1"/>
    <property type="molecule type" value="Genomic_DNA"/>
</dbReference>
<keyword evidence="1" id="KW-0808">Transferase</keyword>
<dbReference type="PANTHER" id="PTHR23020">
    <property type="entry name" value="UNCHARACTERIZED NUCLEAR HORMONE RECEPTOR-RELATED"/>
    <property type="match status" value="1"/>
</dbReference>
<dbReference type="SUPFAM" id="SSF56112">
    <property type="entry name" value="Protein kinase-like (PK-like)"/>
    <property type="match status" value="1"/>
</dbReference>
<accession>A0A5C9AA13</accession>
<dbReference type="InterPro" id="IPR052961">
    <property type="entry name" value="Oxido-Kinase-like_Enzymes"/>
</dbReference>
<dbReference type="Gene3D" id="3.90.1200.10">
    <property type="match status" value="1"/>
</dbReference>
<dbReference type="RefSeq" id="WP_148066391.1">
    <property type="nucleotide sequence ID" value="NZ_VRZA01000001.1"/>
</dbReference>
<dbReference type="Proteomes" id="UP000321039">
    <property type="component" value="Unassembled WGS sequence"/>
</dbReference>
<keyword evidence="2" id="KW-1185">Reference proteome</keyword>
<sequence>MSQFEFPSTPAELSPERLTVYLQESGAIADRVNVRDVDYSLIGHGKMGANARLRLSYSGPAQGAPATIVGKFPAEDARAREMAGAQGAYYKEVMFYRELAPATPMKTPRIYASELSDDRKGFLLLMEDISDASAGNNLEGASREHTTLAAREAAKLAASFYGDETLGGRDYVMSPAREDGGAMAQALMEQCWPGFVDRFQAALSAEAREFGEDYIGRHTIFATRYTGPKTLIHGDFRSENILFGVDTATAVDWQTASESSPLADLAYFMGGSVETGDRRQWEREMVAYFRGVLADHGLELPESDCWDQYREYSMHGLMIMILGASFSSPDPRADAMFSAMIRRHVQHCLDLGAGEFLG</sequence>
<gene>
    <name evidence="1" type="ORF">FV139_01055</name>
</gene>
<organism evidence="1 2">
    <name type="scientific">Parahaliea maris</name>
    <dbReference type="NCBI Taxonomy" id="2716870"/>
    <lineage>
        <taxon>Bacteria</taxon>
        <taxon>Pseudomonadati</taxon>
        <taxon>Pseudomonadota</taxon>
        <taxon>Gammaproteobacteria</taxon>
        <taxon>Cellvibrionales</taxon>
        <taxon>Halieaceae</taxon>
        <taxon>Parahaliea</taxon>
    </lineage>
</organism>
<dbReference type="PANTHER" id="PTHR23020:SF41">
    <property type="entry name" value="AMINOGLYCOSIDE PHOSPHOTRANSFERASE DOMAIN-CONTAINING PROTEIN"/>
    <property type="match status" value="1"/>
</dbReference>